<feature type="transmembrane region" description="Helical" evidence="2">
    <location>
        <begin position="21"/>
        <end position="46"/>
    </location>
</feature>
<evidence type="ECO:0000313" key="4">
    <source>
        <dbReference type="Proteomes" id="UP000654370"/>
    </source>
</evidence>
<protein>
    <submittedName>
        <fullName evidence="3">Uncharacterized protein</fullName>
    </submittedName>
</protein>
<dbReference type="AlphaFoldDB" id="A0A8H7Q0M8"/>
<keyword evidence="4" id="KW-1185">Reference proteome</keyword>
<organism evidence="3 4">
    <name type="scientific">Mortierella isabellina</name>
    <name type="common">Filamentous fungus</name>
    <name type="synonym">Umbelopsis isabellina</name>
    <dbReference type="NCBI Taxonomy" id="91625"/>
    <lineage>
        <taxon>Eukaryota</taxon>
        <taxon>Fungi</taxon>
        <taxon>Fungi incertae sedis</taxon>
        <taxon>Mucoromycota</taxon>
        <taxon>Mucoromycotina</taxon>
        <taxon>Umbelopsidomycetes</taxon>
        <taxon>Umbelopsidales</taxon>
        <taxon>Umbelopsidaceae</taxon>
        <taxon>Umbelopsis</taxon>
    </lineage>
</organism>
<proteinExistence type="predicted"/>
<evidence type="ECO:0000313" key="3">
    <source>
        <dbReference type="EMBL" id="KAG2183355.1"/>
    </source>
</evidence>
<gene>
    <name evidence="3" type="ORF">INT43_006360</name>
</gene>
<evidence type="ECO:0000256" key="2">
    <source>
        <dbReference type="SAM" id="Phobius"/>
    </source>
</evidence>
<name>A0A8H7Q0M8_MORIS</name>
<dbReference type="EMBL" id="JAEPQZ010000003">
    <property type="protein sequence ID" value="KAG2183355.1"/>
    <property type="molecule type" value="Genomic_DNA"/>
</dbReference>
<dbReference type="OrthoDB" id="2337427at2759"/>
<feature type="region of interest" description="Disordered" evidence="1">
    <location>
        <begin position="77"/>
        <end position="96"/>
    </location>
</feature>
<accession>A0A8H7Q0M8</accession>
<keyword evidence="2" id="KW-0472">Membrane</keyword>
<keyword evidence="2" id="KW-1133">Transmembrane helix</keyword>
<evidence type="ECO:0000256" key="1">
    <source>
        <dbReference type="SAM" id="MobiDB-lite"/>
    </source>
</evidence>
<dbReference type="Proteomes" id="UP000654370">
    <property type="component" value="Unassembled WGS sequence"/>
</dbReference>
<reference evidence="3" key="1">
    <citation type="submission" date="2020-12" db="EMBL/GenBank/DDBJ databases">
        <title>Metabolic potential, ecology and presence of endohyphal bacteria is reflected in genomic diversity of Mucoromycotina.</title>
        <authorList>
            <person name="Muszewska A."/>
            <person name="Okrasinska A."/>
            <person name="Steczkiewicz K."/>
            <person name="Drgas O."/>
            <person name="Orlowska M."/>
            <person name="Perlinska-Lenart U."/>
            <person name="Aleksandrzak-Piekarczyk T."/>
            <person name="Szatraj K."/>
            <person name="Zielenkiewicz U."/>
            <person name="Pilsyk S."/>
            <person name="Malc E."/>
            <person name="Mieczkowski P."/>
            <person name="Kruszewska J.S."/>
            <person name="Biernat P."/>
            <person name="Pawlowska J."/>
        </authorList>
    </citation>
    <scope>NUCLEOTIDE SEQUENCE</scope>
    <source>
        <strain evidence="3">WA0000067209</strain>
    </source>
</reference>
<feature type="compositionally biased region" description="Basic and acidic residues" evidence="1">
    <location>
        <begin position="77"/>
        <end position="86"/>
    </location>
</feature>
<sequence length="117" mass="13540">MKFDPLTNQTNMTDELCLVKWWIAISASALTSFINFVLDMLFIYLLNCMSKEMTQKFLFPYDDPEKPMHFRTQRMRDTMAKSEIRPPKPSYTLGDGQISQCSMADILTPTNQVDKTA</sequence>
<comment type="caution">
    <text evidence="3">The sequence shown here is derived from an EMBL/GenBank/DDBJ whole genome shotgun (WGS) entry which is preliminary data.</text>
</comment>
<keyword evidence="2" id="KW-0812">Transmembrane</keyword>